<dbReference type="PROSITE" id="PS51123">
    <property type="entry name" value="OMPA_2"/>
    <property type="match status" value="1"/>
</dbReference>
<keyword evidence="6" id="KW-1185">Reference proteome</keyword>
<sequence>MLQVIRLSLVALSLASSTAARASQPGPGIPAADAPGTTDSRYLPRYDGARLIASDRLDDEQATLPTGPFRDFGFAGVRTIDGEVSRHAYVVPRMVSTMEVMRFFHDALQGAGFTTSYSCSGAGPTGGCGGFGFGELLTQPMVEAHAGEAGGLIIDFLHPVGDDIRYVLASADRPGARVTLALAIARHVGREPGIFIETVREPTPIRQPAATAPLIAAALRTQGHIALYGLRFMADTAVLASGWRPVLAPAAALLQANPDMRLMVVGHTGDDRQTVADAMRLSDARANRVMQVLVANWRIPAGQVTAMGVGPAAPLTADDDTAGQALNRRIELVAQPPGPARPDPKGADPGPPPPSVQKTLRPVSGVIKPSSN</sequence>
<organism evidence="5 6">
    <name type="scientific">Lichenicoccus roseus</name>
    <dbReference type="NCBI Taxonomy" id="2683649"/>
    <lineage>
        <taxon>Bacteria</taxon>
        <taxon>Pseudomonadati</taxon>
        <taxon>Pseudomonadota</taxon>
        <taxon>Alphaproteobacteria</taxon>
        <taxon>Acetobacterales</taxon>
        <taxon>Acetobacteraceae</taxon>
        <taxon>Lichenicoccus</taxon>
    </lineage>
</organism>
<feature type="chain" id="PRO_5024390896" evidence="3">
    <location>
        <begin position="23"/>
        <end position="372"/>
    </location>
</feature>
<proteinExistence type="predicted"/>
<evidence type="ECO:0000313" key="5">
    <source>
        <dbReference type="EMBL" id="TLU72135.1"/>
    </source>
</evidence>
<dbReference type="CDD" id="cd07185">
    <property type="entry name" value="OmpA_C-like"/>
    <property type="match status" value="1"/>
</dbReference>
<gene>
    <name evidence="5" type="ORF">FE263_13520</name>
</gene>
<name>A0A5R9J3D5_9PROT</name>
<accession>A0A5R9J3D5</accession>
<evidence type="ECO:0000256" key="3">
    <source>
        <dbReference type="SAM" id="SignalP"/>
    </source>
</evidence>
<evidence type="ECO:0000256" key="2">
    <source>
        <dbReference type="SAM" id="MobiDB-lite"/>
    </source>
</evidence>
<reference evidence="5 6" key="1">
    <citation type="submission" date="2019-05" db="EMBL/GenBank/DDBJ databases">
        <authorList>
            <person name="Pankratov T."/>
            <person name="Grouzdev D."/>
        </authorList>
    </citation>
    <scope>NUCLEOTIDE SEQUENCE [LARGE SCALE GENOMIC DNA]</scope>
    <source>
        <strain evidence="5 6">KEBCLARHB70R</strain>
    </source>
</reference>
<dbReference type="AlphaFoldDB" id="A0A5R9J3D5"/>
<comment type="caution">
    <text evidence="5">The sequence shown here is derived from an EMBL/GenBank/DDBJ whole genome shotgun (WGS) entry which is preliminary data.</text>
</comment>
<protein>
    <submittedName>
        <fullName evidence="5">OmpA family protein</fullName>
    </submittedName>
</protein>
<dbReference type="Pfam" id="PF00691">
    <property type="entry name" value="OmpA"/>
    <property type="match status" value="1"/>
</dbReference>
<dbReference type="SUPFAM" id="SSF103088">
    <property type="entry name" value="OmpA-like"/>
    <property type="match status" value="1"/>
</dbReference>
<evidence type="ECO:0000313" key="6">
    <source>
        <dbReference type="Proteomes" id="UP000305654"/>
    </source>
</evidence>
<dbReference type="GO" id="GO:0016020">
    <property type="term" value="C:membrane"/>
    <property type="evidence" value="ECO:0007669"/>
    <property type="project" value="UniProtKB-UniRule"/>
</dbReference>
<dbReference type="PANTHER" id="PTHR30329:SF21">
    <property type="entry name" value="LIPOPROTEIN YIAD-RELATED"/>
    <property type="match status" value="1"/>
</dbReference>
<dbReference type="Gene3D" id="3.30.1330.60">
    <property type="entry name" value="OmpA-like domain"/>
    <property type="match status" value="1"/>
</dbReference>
<dbReference type="OrthoDB" id="9814546at2"/>
<dbReference type="InterPro" id="IPR006665">
    <property type="entry name" value="OmpA-like"/>
</dbReference>
<feature type="region of interest" description="Disordered" evidence="2">
    <location>
        <begin position="332"/>
        <end position="372"/>
    </location>
</feature>
<feature type="region of interest" description="Disordered" evidence="2">
    <location>
        <begin position="20"/>
        <end position="41"/>
    </location>
</feature>
<dbReference type="Proteomes" id="UP000305654">
    <property type="component" value="Unassembled WGS sequence"/>
</dbReference>
<evidence type="ECO:0000259" key="4">
    <source>
        <dbReference type="PROSITE" id="PS51123"/>
    </source>
</evidence>
<dbReference type="InterPro" id="IPR036737">
    <property type="entry name" value="OmpA-like_sf"/>
</dbReference>
<keyword evidence="1" id="KW-0472">Membrane</keyword>
<evidence type="ECO:0000256" key="1">
    <source>
        <dbReference type="PROSITE-ProRule" id="PRU00473"/>
    </source>
</evidence>
<dbReference type="PANTHER" id="PTHR30329">
    <property type="entry name" value="STATOR ELEMENT OF FLAGELLAR MOTOR COMPLEX"/>
    <property type="match status" value="1"/>
</dbReference>
<keyword evidence="3" id="KW-0732">Signal</keyword>
<dbReference type="InterPro" id="IPR050330">
    <property type="entry name" value="Bact_OuterMem_StrucFunc"/>
</dbReference>
<dbReference type="RefSeq" id="WP_138326541.1">
    <property type="nucleotide sequence ID" value="NZ_VCDI01000004.1"/>
</dbReference>
<feature type="compositionally biased region" description="Low complexity" evidence="2">
    <location>
        <begin position="20"/>
        <end position="36"/>
    </location>
</feature>
<dbReference type="EMBL" id="VCDI01000004">
    <property type="protein sequence ID" value="TLU72135.1"/>
    <property type="molecule type" value="Genomic_DNA"/>
</dbReference>
<feature type="signal peptide" evidence="3">
    <location>
        <begin position="1"/>
        <end position="22"/>
    </location>
</feature>
<feature type="domain" description="OmpA-like" evidence="4">
    <location>
        <begin position="219"/>
        <end position="338"/>
    </location>
</feature>